<dbReference type="Proteomes" id="UP001054945">
    <property type="component" value="Unassembled WGS sequence"/>
</dbReference>
<dbReference type="EMBL" id="BPLR01016086">
    <property type="protein sequence ID" value="GIY81139.1"/>
    <property type="molecule type" value="Genomic_DNA"/>
</dbReference>
<feature type="region of interest" description="Disordered" evidence="1">
    <location>
        <begin position="1"/>
        <end position="20"/>
    </location>
</feature>
<evidence type="ECO:0000313" key="2">
    <source>
        <dbReference type="EMBL" id="GIY81139.1"/>
    </source>
</evidence>
<protein>
    <submittedName>
        <fullName evidence="2">Uncharacterized protein</fullName>
    </submittedName>
</protein>
<comment type="caution">
    <text evidence="2">The sequence shown here is derived from an EMBL/GenBank/DDBJ whole genome shotgun (WGS) entry which is preliminary data.</text>
</comment>
<evidence type="ECO:0000313" key="3">
    <source>
        <dbReference type="Proteomes" id="UP001054945"/>
    </source>
</evidence>
<accession>A0AAV4WH66</accession>
<organism evidence="2 3">
    <name type="scientific">Caerostris extrusa</name>
    <name type="common">Bark spider</name>
    <name type="synonym">Caerostris bankana</name>
    <dbReference type="NCBI Taxonomy" id="172846"/>
    <lineage>
        <taxon>Eukaryota</taxon>
        <taxon>Metazoa</taxon>
        <taxon>Ecdysozoa</taxon>
        <taxon>Arthropoda</taxon>
        <taxon>Chelicerata</taxon>
        <taxon>Arachnida</taxon>
        <taxon>Araneae</taxon>
        <taxon>Araneomorphae</taxon>
        <taxon>Entelegynae</taxon>
        <taxon>Araneoidea</taxon>
        <taxon>Araneidae</taxon>
        <taxon>Caerostris</taxon>
    </lineage>
</organism>
<reference evidence="2 3" key="1">
    <citation type="submission" date="2021-06" db="EMBL/GenBank/DDBJ databases">
        <title>Caerostris extrusa draft genome.</title>
        <authorList>
            <person name="Kono N."/>
            <person name="Arakawa K."/>
        </authorList>
    </citation>
    <scope>NUCLEOTIDE SEQUENCE [LARGE SCALE GENOMIC DNA]</scope>
</reference>
<feature type="compositionally biased region" description="Basic and acidic residues" evidence="1">
    <location>
        <begin position="9"/>
        <end position="18"/>
    </location>
</feature>
<evidence type="ECO:0000256" key="1">
    <source>
        <dbReference type="SAM" id="MobiDB-lite"/>
    </source>
</evidence>
<proteinExistence type="predicted"/>
<gene>
    <name evidence="2" type="ORF">CEXT_128521</name>
</gene>
<feature type="region of interest" description="Disordered" evidence="1">
    <location>
        <begin position="75"/>
        <end position="125"/>
    </location>
</feature>
<dbReference type="AlphaFoldDB" id="A0AAV4WH66"/>
<feature type="compositionally biased region" description="Polar residues" evidence="1">
    <location>
        <begin position="93"/>
        <end position="112"/>
    </location>
</feature>
<sequence>MLKPFYRRPNGEKTEKFPPGHQCKSLTHGILVNYGNSTDCGNRRFKNRSLLYFICKSIRDLPKILEIVPDKHPFPQKAYKRKEVTDTRGKKGSANNVCSTRQPIKPQRTTSENTRKFQPGSTIEK</sequence>
<name>A0AAV4WH66_CAEEX</name>
<keyword evidence="3" id="KW-1185">Reference proteome</keyword>